<sequence length="375" mass="40249">MTEASTAGPRVMLVYLMDLRSHPQIMARAAAQVAVFRASGLDASALCVDRDLPGSLPAGFQGIAARGPRVLRAFSEARRLREALLETSPDVAILRFGFATRTMLSVAQRVPLMLEIHSDDTRELPSHPLVRLYARLSSRLFRRRLLAAVRGAAFVSSDLVGLPAFAGIRGPRAVIPNGIPIPASPIPLPHNERPVVGYSVGYAAPWQGLDRLAGLADVLPEFEFRLVIPDASIADEIRSSRVKMVTAAGPQEYRAAIEGFDVALGGLALDRKGITIASALKVRESVSLGIPTLLFSRDEDLDDVSTPTVATVARGAWEPAAVIAEVQAFVRGAVGARVPDALRQRVDVTAKAQRYASLIGEVLRSMEKAAQATQR</sequence>
<organism evidence="1">
    <name type="scientific">Microbacterium sp. A8/3-1</name>
    <dbReference type="NCBI Taxonomy" id="3160749"/>
    <lineage>
        <taxon>Bacteria</taxon>
        <taxon>Bacillati</taxon>
        <taxon>Actinomycetota</taxon>
        <taxon>Actinomycetes</taxon>
        <taxon>Micrococcales</taxon>
        <taxon>Microbacteriaceae</taxon>
        <taxon>Microbacterium</taxon>
    </lineage>
</organism>
<dbReference type="SUPFAM" id="SSF53756">
    <property type="entry name" value="UDP-Glycosyltransferase/glycogen phosphorylase"/>
    <property type="match status" value="1"/>
</dbReference>
<proteinExistence type="predicted"/>
<evidence type="ECO:0000313" key="1">
    <source>
        <dbReference type="EMBL" id="XBX80151.1"/>
    </source>
</evidence>
<reference evidence="1" key="1">
    <citation type="submission" date="2024-06" db="EMBL/GenBank/DDBJ databases">
        <title>Draft genome sequence of Microbacterium sp. strain A8/3-1, isolated from Oxytropis tragacanthoides Fisch. ex DC. Root nodules in the Altai region of Russia.</title>
        <authorList>
            <person name="Sazanova A."/>
            <person name="Guro P."/>
            <person name="Kuznetsova I."/>
            <person name="Belimov A."/>
            <person name="Safronova V."/>
        </authorList>
    </citation>
    <scope>NUCLEOTIDE SEQUENCE</scope>
    <source>
        <strain evidence="1">A8/3-1</strain>
    </source>
</reference>
<evidence type="ECO:0008006" key="2">
    <source>
        <dbReference type="Google" id="ProtNLM"/>
    </source>
</evidence>
<name>A0AAU7W322_9MICO</name>
<gene>
    <name evidence="1" type="ORF">ABS642_08695</name>
</gene>
<accession>A0AAU7W322</accession>
<dbReference type="AlphaFoldDB" id="A0AAU7W322"/>
<dbReference type="Gene3D" id="3.40.50.2000">
    <property type="entry name" value="Glycogen Phosphorylase B"/>
    <property type="match status" value="1"/>
</dbReference>
<protein>
    <recommendedName>
        <fullName evidence="2">D-inositol 3-phosphate glycosyltransferase</fullName>
    </recommendedName>
</protein>
<dbReference type="EMBL" id="CP158357">
    <property type="protein sequence ID" value="XBX80151.1"/>
    <property type="molecule type" value="Genomic_DNA"/>
</dbReference>
<dbReference type="RefSeq" id="WP_350353009.1">
    <property type="nucleotide sequence ID" value="NZ_CP158357.1"/>
</dbReference>